<accession>A0A7S7L7A7</accession>
<keyword evidence="2" id="KW-1185">Reference proteome</keyword>
<dbReference type="EMBL" id="CP063356">
    <property type="protein sequence ID" value="QOY35681.1"/>
    <property type="molecule type" value="Genomic_DNA"/>
</dbReference>
<proteinExistence type="predicted"/>
<reference evidence="1 2" key="2">
    <citation type="journal article" date="2019" name="Int. J. Syst. Evol. Microbiol.">
        <title>Anaerobacillus isosaccharinicus sp. nov., an alkaliphilic bacterium which degrades isosaccharinic acid.</title>
        <authorList>
            <person name="Bassil N.M."/>
            <person name="Lloyd J.R."/>
        </authorList>
    </citation>
    <scope>NUCLEOTIDE SEQUENCE [LARGE SCALE GENOMIC DNA]</scope>
    <source>
        <strain evidence="1 2">NB2006</strain>
    </source>
</reference>
<sequence length="106" mass="12099">MMENGENQQKLMELVVDKVLKKHGVIEQKANLDPAEKEKIAEVVENIKSDVERFLENANKTKTENDFPENKRIVNEVAQNVAKKAPIFSSNNDVKAVKTFFKKAKK</sequence>
<dbReference type="KEGG" id="aia:AWH56_023950"/>
<evidence type="ECO:0000313" key="1">
    <source>
        <dbReference type="EMBL" id="QOY35681.1"/>
    </source>
</evidence>
<dbReference type="AlphaFoldDB" id="A0A7S7L7A7"/>
<organism evidence="1 2">
    <name type="scientific">Anaerobacillus isosaccharinicus</name>
    <dbReference type="NCBI Taxonomy" id="1532552"/>
    <lineage>
        <taxon>Bacteria</taxon>
        <taxon>Bacillati</taxon>
        <taxon>Bacillota</taxon>
        <taxon>Bacilli</taxon>
        <taxon>Bacillales</taxon>
        <taxon>Bacillaceae</taxon>
        <taxon>Anaerobacillus</taxon>
    </lineage>
</organism>
<name>A0A7S7L7A7_9BACI</name>
<dbReference type="RefSeq" id="WP_182080802.1">
    <property type="nucleotide sequence ID" value="NZ_CP063356.2"/>
</dbReference>
<dbReference type="Proteomes" id="UP000180175">
    <property type="component" value="Chromosome"/>
</dbReference>
<reference evidence="1 2" key="1">
    <citation type="journal article" date="2017" name="Genome Announc.">
        <title>Draft Genome Sequences of Four Alkaliphilic Bacteria Belonging to the Anaerobacillus Genus.</title>
        <authorList>
            <person name="Bassil N.M."/>
            <person name="Lloyd J.R."/>
        </authorList>
    </citation>
    <scope>NUCLEOTIDE SEQUENCE [LARGE SCALE GENOMIC DNA]</scope>
    <source>
        <strain evidence="1 2">NB2006</strain>
    </source>
</reference>
<gene>
    <name evidence="1" type="ORF">AWH56_023950</name>
</gene>
<evidence type="ECO:0000313" key="2">
    <source>
        <dbReference type="Proteomes" id="UP000180175"/>
    </source>
</evidence>
<protein>
    <submittedName>
        <fullName evidence="1">Uncharacterized protein</fullName>
    </submittedName>
</protein>